<evidence type="ECO:0000313" key="1">
    <source>
        <dbReference type="EMBL" id="KRZ66109.1"/>
    </source>
</evidence>
<proteinExistence type="predicted"/>
<keyword evidence="2" id="KW-1185">Reference proteome</keyword>
<gene>
    <name evidence="1" type="ORF">T10_9045</name>
</gene>
<dbReference type="AlphaFoldDB" id="A0A0V1M2N7"/>
<dbReference type="EMBL" id="JYDO01000266">
    <property type="protein sequence ID" value="KRZ66109.1"/>
    <property type="molecule type" value="Genomic_DNA"/>
</dbReference>
<name>A0A0V1M2N7_9BILA</name>
<protein>
    <submittedName>
        <fullName evidence="1">Uncharacterized protein</fullName>
    </submittedName>
</protein>
<accession>A0A0V1M2N7</accession>
<comment type="caution">
    <text evidence="1">The sequence shown here is derived from an EMBL/GenBank/DDBJ whole genome shotgun (WGS) entry which is preliminary data.</text>
</comment>
<evidence type="ECO:0000313" key="2">
    <source>
        <dbReference type="Proteomes" id="UP000054843"/>
    </source>
</evidence>
<dbReference type="Proteomes" id="UP000054843">
    <property type="component" value="Unassembled WGS sequence"/>
</dbReference>
<organism evidence="1 2">
    <name type="scientific">Trichinella papuae</name>
    <dbReference type="NCBI Taxonomy" id="268474"/>
    <lineage>
        <taxon>Eukaryota</taxon>
        <taxon>Metazoa</taxon>
        <taxon>Ecdysozoa</taxon>
        <taxon>Nematoda</taxon>
        <taxon>Enoplea</taxon>
        <taxon>Dorylaimia</taxon>
        <taxon>Trichinellida</taxon>
        <taxon>Trichinellidae</taxon>
        <taxon>Trichinella</taxon>
    </lineage>
</organism>
<reference evidence="1 2" key="1">
    <citation type="submission" date="2015-01" db="EMBL/GenBank/DDBJ databases">
        <title>Evolution of Trichinella species and genotypes.</title>
        <authorList>
            <person name="Korhonen P.K."/>
            <person name="Edoardo P."/>
            <person name="Giuseppe L.R."/>
            <person name="Gasser R.B."/>
        </authorList>
    </citation>
    <scope>NUCLEOTIDE SEQUENCE [LARGE SCALE GENOMIC DNA]</scope>
    <source>
        <strain evidence="1">ISS1980</strain>
    </source>
</reference>
<sequence>MPVLRATIGYDCGCFNEVQAKSHALLLHKTMYGYVGDRHLTVSSVGSIQKNARRCFRENCQLKYTACSNGIQFIITMLVNGFKVEILINITSTCRYIHGTSVLTLQLKRFKAKEHAHMAVHSFRAFYWEQLSC</sequence>